<name>A0A8C7J9K5_ONCKI</name>
<evidence type="ECO:0000313" key="1">
    <source>
        <dbReference type="Ensembl" id="ENSOKIP00005084595.1"/>
    </source>
</evidence>
<dbReference type="Proteomes" id="UP000694557">
    <property type="component" value="Unassembled WGS sequence"/>
</dbReference>
<reference evidence="1" key="2">
    <citation type="submission" date="2025-09" db="UniProtKB">
        <authorList>
            <consortium name="Ensembl"/>
        </authorList>
    </citation>
    <scope>IDENTIFICATION</scope>
</reference>
<sequence>MSQTTTDLTSYCLRRFCFMSPYLTCFLSSDRMSLGCAVSESRVTSTVERNTHFIRINITIWGTAFYCSLHYSFFSHSLNQLHEE</sequence>
<accession>A0A8C7J9K5</accession>
<dbReference type="AlphaFoldDB" id="A0A8C7J9K5"/>
<protein>
    <submittedName>
        <fullName evidence="1">Uncharacterized protein</fullName>
    </submittedName>
</protein>
<keyword evidence="2" id="KW-1185">Reference proteome</keyword>
<reference evidence="1" key="1">
    <citation type="submission" date="2025-08" db="UniProtKB">
        <authorList>
            <consortium name="Ensembl"/>
        </authorList>
    </citation>
    <scope>IDENTIFICATION</scope>
</reference>
<evidence type="ECO:0000313" key="2">
    <source>
        <dbReference type="Proteomes" id="UP000694557"/>
    </source>
</evidence>
<dbReference type="GeneTree" id="ENSGT01040000243087"/>
<proteinExistence type="predicted"/>
<organism evidence="1 2">
    <name type="scientific">Oncorhynchus kisutch</name>
    <name type="common">Coho salmon</name>
    <name type="synonym">Salmo kisutch</name>
    <dbReference type="NCBI Taxonomy" id="8019"/>
    <lineage>
        <taxon>Eukaryota</taxon>
        <taxon>Metazoa</taxon>
        <taxon>Chordata</taxon>
        <taxon>Craniata</taxon>
        <taxon>Vertebrata</taxon>
        <taxon>Euteleostomi</taxon>
        <taxon>Actinopterygii</taxon>
        <taxon>Neopterygii</taxon>
        <taxon>Teleostei</taxon>
        <taxon>Protacanthopterygii</taxon>
        <taxon>Salmoniformes</taxon>
        <taxon>Salmonidae</taxon>
        <taxon>Salmoninae</taxon>
        <taxon>Oncorhynchus</taxon>
    </lineage>
</organism>
<dbReference type="Ensembl" id="ENSOKIT00005090402.1">
    <property type="protein sequence ID" value="ENSOKIP00005084595.1"/>
    <property type="gene ID" value="ENSOKIG00005036812.1"/>
</dbReference>